<protein>
    <submittedName>
        <fullName evidence="2">Uncharacterized protein</fullName>
    </submittedName>
</protein>
<keyword evidence="3" id="KW-1185">Reference proteome</keyword>
<dbReference type="InParanoid" id="A8P3G0"/>
<dbReference type="Proteomes" id="UP000001861">
    <property type="component" value="Unassembled WGS sequence"/>
</dbReference>
<dbReference type="OMA" id="MSDHEHT"/>
<dbReference type="OrthoDB" id="2654423at2759"/>
<dbReference type="VEuPathDB" id="FungiDB:CC1G_12792"/>
<sequence length="190" mass="22105">MGRHRKYHTLEEKQIANRLKSKRYYENNQARVSQRRKELATERKMEKSRESSSRKAEVVATKRDKFKEAQYWVDRALEQKAQVAALLEGQTVHDFLANLTTQLTSTSPESARDRVQEYINGLSAIRKRVDTSHGYVLNLKGVGHELSQVCTAYKVVDDVVGELEDLLVMLLVDMDDFRLRVHEKTLHYLK</sequence>
<evidence type="ECO:0000313" key="2">
    <source>
        <dbReference type="EMBL" id="EAU83275.1"/>
    </source>
</evidence>
<organism evidence="2 3">
    <name type="scientific">Coprinopsis cinerea (strain Okayama-7 / 130 / ATCC MYA-4618 / FGSC 9003)</name>
    <name type="common">Inky cap fungus</name>
    <name type="synonym">Hormographiella aspergillata</name>
    <dbReference type="NCBI Taxonomy" id="240176"/>
    <lineage>
        <taxon>Eukaryota</taxon>
        <taxon>Fungi</taxon>
        <taxon>Dikarya</taxon>
        <taxon>Basidiomycota</taxon>
        <taxon>Agaricomycotina</taxon>
        <taxon>Agaricomycetes</taxon>
        <taxon>Agaricomycetidae</taxon>
        <taxon>Agaricales</taxon>
        <taxon>Agaricineae</taxon>
        <taxon>Psathyrellaceae</taxon>
        <taxon>Coprinopsis</taxon>
    </lineage>
</organism>
<name>A8P3G0_COPC7</name>
<dbReference type="GeneID" id="6015138"/>
<dbReference type="KEGG" id="cci:CC1G_12792"/>
<accession>A8P3G0</accession>
<gene>
    <name evidence="2" type="ORF">CC1G_12792</name>
</gene>
<feature type="compositionally biased region" description="Basic and acidic residues" evidence="1">
    <location>
        <begin position="35"/>
        <end position="56"/>
    </location>
</feature>
<evidence type="ECO:0000256" key="1">
    <source>
        <dbReference type="SAM" id="MobiDB-lite"/>
    </source>
</evidence>
<feature type="region of interest" description="Disordered" evidence="1">
    <location>
        <begin position="21"/>
        <end position="56"/>
    </location>
</feature>
<proteinExistence type="predicted"/>
<dbReference type="EMBL" id="AACS02000004">
    <property type="protein sequence ID" value="EAU83275.1"/>
    <property type="molecule type" value="Genomic_DNA"/>
</dbReference>
<comment type="caution">
    <text evidence="2">The sequence shown here is derived from an EMBL/GenBank/DDBJ whole genome shotgun (WGS) entry which is preliminary data.</text>
</comment>
<evidence type="ECO:0000313" key="3">
    <source>
        <dbReference type="Proteomes" id="UP000001861"/>
    </source>
</evidence>
<reference evidence="2 3" key="1">
    <citation type="journal article" date="2010" name="Proc. Natl. Acad. Sci. U.S.A.">
        <title>Insights into evolution of multicellular fungi from the assembled chromosomes of the mushroom Coprinopsis cinerea (Coprinus cinereus).</title>
        <authorList>
            <person name="Stajich J.E."/>
            <person name="Wilke S.K."/>
            <person name="Ahren D."/>
            <person name="Au C.H."/>
            <person name="Birren B.W."/>
            <person name="Borodovsky M."/>
            <person name="Burns C."/>
            <person name="Canback B."/>
            <person name="Casselton L.A."/>
            <person name="Cheng C.K."/>
            <person name="Deng J."/>
            <person name="Dietrich F.S."/>
            <person name="Fargo D.C."/>
            <person name="Farman M.L."/>
            <person name="Gathman A.C."/>
            <person name="Goldberg J."/>
            <person name="Guigo R."/>
            <person name="Hoegger P.J."/>
            <person name="Hooker J.B."/>
            <person name="Huggins A."/>
            <person name="James T.Y."/>
            <person name="Kamada T."/>
            <person name="Kilaru S."/>
            <person name="Kodira C."/>
            <person name="Kues U."/>
            <person name="Kupfer D."/>
            <person name="Kwan H.S."/>
            <person name="Lomsadze A."/>
            <person name="Li W."/>
            <person name="Lilly W.W."/>
            <person name="Ma L.J."/>
            <person name="Mackey A.J."/>
            <person name="Manning G."/>
            <person name="Martin F."/>
            <person name="Muraguchi H."/>
            <person name="Natvig D.O."/>
            <person name="Palmerini H."/>
            <person name="Ramesh M.A."/>
            <person name="Rehmeyer C.J."/>
            <person name="Roe B.A."/>
            <person name="Shenoy N."/>
            <person name="Stanke M."/>
            <person name="Ter-Hovhannisyan V."/>
            <person name="Tunlid A."/>
            <person name="Velagapudi R."/>
            <person name="Vision T.J."/>
            <person name="Zeng Q."/>
            <person name="Zolan M.E."/>
            <person name="Pukkila P.J."/>
        </authorList>
    </citation>
    <scope>NUCLEOTIDE SEQUENCE [LARGE SCALE GENOMIC DNA]</scope>
    <source>
        <strain evidence="3">Okayama-7 / 130 / ATCC MYA-4618 / FGSC 9003</strain>
    </source>
</reference>
<dbReference type="RefSeq" id="XP_001838541.1">
    <property type="nucleotide sequence ID" value="XM_001838489.1"/>
</dbReference>
<dbReference type="AlphaFoldDB" id="A8P3G0"/>